<dbReference type="AlphaFoldDB" id="A0A9D4FU03"/>
<protein>
    <submittedName>
        <fullName evidence="1">Uncharacterized protein</fullName>
    </submittedName>
</protein>
<keyword evidence="2" id="KW-1185">Reference proteome</keyword>
<accession>A0A9D4FU03</accession>
<reference evidence="1" key="1">
    <citation type="journal article" date="2019" name="bioRxiv">
        <title>The Genome of the Zebra Mussel, Dreissena polymorpha: A Resource for Invasive Species Research.</title>
        <authorList>
            <person name="McCartney M.A."/>
            <person name="Auch B."/>
            <person name="Kono T."/>
            <person name="Mallez S."/>
            <person name="Zhang Y."/>
            <person name="Obille A."/>
            <person name="Becker A."/>
            <person name="Abrahante J.E."/>
            <person name="Garbe J."/>
            <person name="Badalamenti J.P."/>
            <person name="Herman A."/>
            <person name="Mangelson H."/>
            <person name="Liachko I."/>
            <person name="Sullivan S."/>
            <person name="Sone E.D."/>
            <person name="Koren S."/>
            <person name="Silverstein K.A.T."/>
            <person name="Beckman K.B."/>
            <person name="Gohl D.M."/>
        </authorList>
    </citation>
    <scope>NUCLEOTIDE SEQUENCE</scope>
    <source>
        <strain evidence="1">Duluth1</strain>
        <tissue evidence="1">Whole animal</tissue>
    </source>
</reference>
<gene>
    <name evidence="1" type="ORF">DPMN_156904</name>
</gene>
<dbReference type="Proteomes" id="UP000828390">
    <property type="component" value="Unassembled WGS sequence"/>
</dbReference>
<organism evidence="1 2">
    <name type="scientific">Dreissena polymorpha</name>
    <name type="common">Zebra mussel</name>
    <name type="synonym">Mytilus polymorpha</name>
    <dbReference type="NCBI Taxonomy" id="45954"/>
    <lineage>
        <taxon>Eukaryota</taxon>
        <taxon>Metazoa</taxon>
        <taxon>Spiralia</taxon>
        <taxon>Lophotrochozoa</taxon>
        <taxon>Mollusca</taxon>
        <taxon>Bivalvia</taxon>
        <taxon>Autobranchia</taxon>
        <taxon>Heteroconchia</taxon>
        <taxon>Euheterodonta</taxon>
        <taxon>Imparidentia</taxon>
        <taxon>Neoheterodontei</taxon>
        <taxon>Myida</taxon>
        <taxon>Dreissenoidea</taxon>
        <taxon>Dreissenidae</taxon>
        <taxon>Dreissena</taxon>
    </lineage>
</organism>
<sequence length="65" mass="7373">MLKLSSILYVNAQIISFSVLEVPCEAYLTSLLTSPLHNLPSPDIIVHITPQSIIDDPRYQTFMKR</sequence>
<evidence type="ECO:0000313" key="2">
    <source>
        <dbReference type="Proteomes" id="UP000828390"/>
    </source>
</evidence>
<comment type="caution">
    <text evidence="1">The sequence shown here is derived from an EMBL/GenBank/DDBJ whole genome shotgun (WGS) entry which is preliminary data.</text>
</comment>
<dbReference type="EMBL" id="JAIWYP010000007">
    <property type="protein sequence ID" value="KAH3803203.1"/>
    <property type="molecule type" value="Genomic_DNA"/>
</dbReference>
<name>A0A9D4FU03_DREPO</name>
<reference evidence="1" key="2">
    <citation type="submission" date="2020-11" db="EMBL/GenBank/DDBJ databases">
        <authorList>
            <person name="McCartney M.A."/>
            <person name="Auch B."/>
            <person name="Kono T."/>
            <person name="Mallez S."/>
            <person name="Becker A."/>
            <person name="Gohl D.M."/>
            <person name="Silverstein K.A.T."/>
            <person name="Koren S."/>
            <person name="Bechman K.B."/>
            <person name="Herman A."/>
            <person name="Abrahante J.E."/>
            <person name="Garbe J."/>
        </authorList>
    </citation>
    <scope>NUCLEOTIDE SEQUENCE</scope>
    <source>
        <strain evidence="1">Duluth1</strain>
        <tissue evidence="1">Whole animal</tissue>
    </source>
</reference>
<proteinExistence type="predicted"/>
<evidence type="ECO:0000313" key="1">
    <source>
        <dbReference type="EMBL" id="KAH3803203.1"/>
    </source>
</evidence>